<dbReference type="InterPro" id="IPR019885">
    <property type="entry name" value="Tscrpt_reg_HTH_AsnC-type_CS"/>
</dbReference>
<sequence>MFAIARLYRDKHWFYLTDVKDRDLVDNWKYAAQAQNQPLVIWRSESDFEVIGPEISPAANELLNYVLKHGRVGTSQVAADLAISVPNASTRLKKLVSDGYLLRREDTADTGGVEYIYMPIRQSA</sequence>
<evidence type="ECO:0000313" key="2">
    <source>
        <dbReference type="Proteomes" id="UP001139308"/>
    </source>
</evidence>
<dbReference type="RefSeq" id="WP_238468264.1">
    <property type="nucleotide sequence ID" value="NZ_JAKLJA010000054.1"/>
</dbReference>
<dbReference type="InterPro" id="IPR036390">
    <property type="entry name" value="WH_DNA-bd_sf"/>
</dbReference>
<gene>
    <name evidence="1" type="ORF">L5014_33850</name>
</gene>
<comment type="caution">
    <text evidence="1">The sequence shown here is derived from an EMBL/GenBank/DDBJ whole genome shotgun (WGS) entry which is preliminary data.</text>
</comment>
<dbReference type="SUPFAM" id="SSF46785">
    <property type="entry name" value="Winged helix' DNA-binding domain"/>
    <property type="match status" value="1"/>
</dbReference>
<dbReference type="Proteomes" id="UP001139308">
    <property type="component" value="Unassembled WGS sequence"/>
</dbReference>
<organism evidence="1 2">
    <name type="scientific">Paraburkholderia tagetis</name>
    <dbReference type="NCBI Taxonomy" id="2913261"/>
    <lineage>
        <taxon>Bacteria</taxon>
        <taxon>Pseudomonadati</taxon>
        <taxon>Pseudomonadota</taxon>
        <taxon>Betaproteobacteria</taxon>
        <taxon>Burkholderiales</taxon>
        <taxon>Burkholderiaceae</taxon>
        <taxon>Paraburkholderia</taxon>
    </lineage>
</organism>
<dbReference type="AlphaFoldDB" id="A0A9X1UND7"/>
<accession>A0A9X1UND7</accession>
<dbReference type="Pfam" id="PF13412">
    <property type="entry name" value="HTH_24"/>
    <property type="match status" value="1"/>
</dbReference>
<dbReference type="Gene3D" id="1.10.10.10">
    <property type="entry name" value="Winged helix-like DNA-binding domain superfamily/Winged helix DNA-binding domain"/>
    <property type="match status" value="1"/>
</dbReference>
<dbReference type="EMBL" id="JAKLJA010000054">
    <property type="protein sequence ID" value="MCG5078262.1"/>
    <property type="molecule type" value="Genomic_DNA"/>
</dbReference>
<reference evidence="1" key="1">
    <citation type="submission" date="2022-01" db="EMBL/GenBank/DDBJ databases">
        <title>Genome sequence and assembly of Parabukholderia sp. RG36.</title>
        <authorList>
            <person name="Chhetri G."/>
        </authorList>
    </citation>
    <scope>NUCLEOTIDE SEQUENCE</scope>
    <source>
        <strain evidence="1">RG36</strain>
    </source>
</reference>
<proteinExistence type="predicted"/>
<evidence type="ECO:0000313" key="1">
    <source>
        <dbReference type="EMBL" id="MCG5078262.1"/>
    </source>
</evidence>
<keyword evidence="2" id="KW-1185">Reference proteome</keyword>
<dbReference type="PROSITE" id="PS00519">
    <property type="entry name" value="HTH_ASNC_1"/>
    <property type="match status" value="1"/>
</dbReference>
<name>A0A9X1UND7_9BURK</name>
<dbReference type="InterPro" id="IPR036388">
    <property type="entry name" value="WH-like_DNA-bd_sf"/>
</dbReference>
<protein>
    <submittedName>
        <fullName evidence="1">Winged helix-turn-helix domain-containing protein</fullName>
    </submittedName>
</protein>